<feature type="domain" description="ABC transporter" evidence="5">
    <location>
        <begin position="6"/>
        <end position="226"/>
    </location>
</feature>
<dbReference type="Gene3D" id="3.40.50.300">
    <property type="entry name" value="P-loop containing nucleotide triphosphate hydrolases"/>
    <property type="match status" value="1"/>
</dbReference>
<dbReference type="PANTHER" id="PTHR24220">
    <property type="entry name" value="IMPORT ATP-BINDING PROTEIN"/>
    <property type="match status" value="1"/>
</dbReference>
<gene>
    <name evidence="6" type="ORF">ENT73_07505</name>
</gene>
<dbReference type="PANTHER" id="PTHR24220:SF86">
    <property type="entry name" value="ABC TRANSPORTER ABCH.1"/>
    <property type="match status" value="1"/>
</dbReference>
<evidence type="ECO:0000256" key="2">
    <source>
        <dbReference type="ARBA" id="ARBA00022741"/>
    </source>
</evidence>
<dbReference type="InterPro" id="IPR017911">
    <property type="entry name" value="MacB-like_ATP-bd"/>
</dbReference>
<evidence type="ECO:0000259" key="5">
    <source>
        <dbReference type="PROSITE" id="PS50893"/>
    </source>
</evidence>
<evidence type="ECO:0000256" key="4">
    <source>
        <dbReference type="ARBA" id="ARBA00038388"/>
    </source>
</evidence>
<dbReference type="CDD" id="cd03255">
    <property type="entry name" value="ABC_MJ0796_LolCDE_FtsE"/>
    <property type="match status" value="1"/>
</dbReference>
<dbReference type="GO" id="GO:0022857">
    <property type="term" value="F:transmembrane transporter activity"/>
    <property type="evidence" value="ECO:0007669"/>
    <property type="project" value="TreeGrafter"/>
</dbReference>
<dbReference type="GO" id="GO:0016887">
    <property type="term" value="F:ATP hydrolysis activity"/>
    <property type="evidence" value="ECO:0007669"/>
    <property type="project" value="InterPro"/>
</dbReference>
<dbReference type="PROSITE" id="PS50893">
    <property type="entry name" value="ABC_TRANSPORTER_2"/>
    <property type="match status" value="1"/>
</dbReference>
<comment type="caution">
    <text evidence="6">The sequence shown here is derived from an EMBL/GenBank/DDBJ whole genome shotgun (WGS) entry which is preliminary data.</text>
</comment>
<dbReference type="GO" id="GO:0005886">
    <property type="term" value="C:plasma membrane"/>
    <property type="evidence" value="ECO:0007669"/>
    <property type="project" value="TreeGrafter"/>
</dbReference>
<dbReference type="GO" id="GO:0005524">
    <property type="term" value="F:ATP binding"/>
    <property type="evidence" value="ECO:0007669"/>
    <property type="project" value="UniProtKB-KW"/>
</dbReference>
<dbReference type="AlphaFoldDB" id="A0A832GQ34"/>
<keyword evidence="3 6" id="KW-0067">ATP-binding</keyword>
<dbReference type="SMART" id="SM00382">
    <property type="entry name" value="AAA"/>
    <property type="match status" value="1"/>
</dbReference>
<dbReference type="GO" id="GO:0098796">
    <property type="term" value="C:membrane protein complex"/>
    <property type="evidence" value="ECO:0007669"/>
    <property type="project" value="UniProtKB-ARBA"/>
</dbReference>
<organism evidence="6">
    <name type="scientific">Caldimicrobium thiodismutans</name>
    <dbReference type="NCBI Taxonomy" id="1653476"/>
    <lineage>
        <taxon>Bacteria</taxon>
        <taxon>Pseudomonadati</taxon>
        <taxon>Thermodesulfobacteriota</taxon>
        <taxon>Thermodesulfobacteria</taxon>
        <taxon>Thermodesulfobacteriales</taxon>
        <taxon>Thermodesulfobacteriaceae</taxon>
        <taxon>Caldimicrobium</taxon>
    </lineage>
</organism>
<evidence type="ECO:0000256" key="1">
    <source>
        <dbReference type="ARBA" id="ARBA00022448"/>
    </source>
</evidence>
<protein>
    <submittedName>
        <fullName evidence="6">ABC transporter ATP-binding protein</fullName>
    </submittedName>
</protein>
<comment type="similarity">
    <text evidence="4">Belongs to the ABC transporter superfamily. Macrolide exporter (TC 3.A.1.122) family.</text>
</comment>
<reference evidence="6" key="1">
    <citation type="journal article" date="2020" name="mSystems">
        <title>Genome- and Community-Level Interaction Insights into Carbon Utilization and Element Cycling Functions of Hydrothermarchaeota in Hydrothermal Sediment.</title>
        <authorList>
            <person name="Zhou Z."/>
            <person name="Liu Y."/>
            <person name="Xu W."/>
            <person name="Pan J."/>
            <person name="Luo Z.H."/>
            <person name="Li M."/>
        </authorList>
    </citation>
    <scope>NUCLEOTIDE SEQUENCE [LARGE SCALE GENOMIC DNA]</scope>
    <source>
        <strain evidence="6">SpSt-605</strain>
    </source>
</reference>
<evidence type="ECO:0000313" key="6">
    <source>
        <dbReference type="EMBL" id="HGV55902.1"/>
    </source>
</evidence>
<evidence type="ECO:0000256" key="3">
    <source>
        <dbReference type="ARBA" id="ARBA00022840"/>
    </source>
</evidence>
<keyword evidence="2" id="KW-0547">Nucleotide-binding</keyword>
<dbReference type="InterPro" id="IPR027417">
    <property type="entry name" value="P-loop_NTPase"/>
</dbReference>
<dbReference type="Pfam" id="PF00005">
    <property type="entry name" value="ABC_tran"/>
    <property type="match status" value="1"/>
</dbReference>
<sequence>MTDNLLKLVDLRKTYQIGKIKYEVLKGINLEVKKGHFLAIMGPSGGGKSTLLNILGLLDKPTSGSYFFEGKEVSQLSPKELAHLRNRRIGFIFQAFHLVPWATALENVLLPLLYGDKIDKEDIGRAKALLQRLGLEKQITFKPAELSGGQQQRVAIARALINNPTLLLADEPTGNLDSQSSKEVMDILEELNHEGLTIIMVTHDPEIAKRAKEIKILKDGIFIEES</sequence>
<keyword evidence="1" id="KW-0813">Transport</keyword>
<dbReference type="InterPro" id="IPR015854">
    <property type="entry name" value="ABC_transpr_LolD-like"/>
</dbReference>
<dbReference type="SUPFAM" id="SSF52540">
    <property type="entry name" value="P-loop containing nucleoside triphosphate hydrolases"/>
    <property type="match status" value="1"/>
</dbReference>
<dbReference type="InterPro" id="IPR017871">
    <property type="entry name" value="ABC_transporter-like_CS"/>
</dbReference>
<accession>A0A832GQ34</accession>
<dbReference type="PROSITE" id="PS00211">
    <property type="entry name" value="ABC_TRANSPORTER_1"/>
    <property type="match status" value="1"/>
</dbReference>
<dbReference type="InterPro" id="IPR003439">
    <property type="entry name" value="ABC_transporter-like_ATP-bd"/>
</dbReference>
<dbReference type="EMBL" id="DSZU01000137">
    <property type="protein sequence ID" value="HGV55902.1"/>
    <property type="molecule type" value="Genomic_DNA"/>
</dbReference>
<proteinExistence type="inferred from homology"/>
<name>A0A832GQ34_9BACT</name>
<dbReference type="FunFam" id="3.40.50.300:FF:000032">
    <property type="entry name" value="Export ABC transporter ATP-binding protein"/>
    <property type="match status" value="1"/>
</dbReference>
<dbReference type="InterPro" id="IPR003593">
    <property type="entry name" value="AAA+_ATPase"/>
</dbReference>